<proteinExistence type="predicted"/>
<sequence>MNYLNQVLLNTITQGKTTIILVITLVALGLIALLYAKSMGSITKVVVVVASAIGAVIIVVILPDLLRGSASDTGGLTGITSRY</sequence>
<evidence type="ECO:0000313" key="3">
    <source>
        <dbReference type="Proteomes" id="UP000217768"/>
    </source>
</evidence>
<evidence type="ECO:0000256" key="1">
    <source>
        <dbReference type="SAM" id="Phobius"/>
    </source>
</evidence>
<dbReference type="Proteomes" id="UP000217768">
    <property type="component" value="Unassembled WGS sequence"/>
</dbReference>
<organism evidence="2 3">
    <name type="scientific">Mycobacterium avium</name>
    <dbReference type="NCBI Taxonomy" id="1764"/>
    <lineage>
        <taxon>Bacteria</taxon>
        <taxon>Bacillati</taxon>
        <taxon>Actinomycetota</taxon>
        <taxon>Actinomycetes</taxon>
        <taxon>Mycobacteriales</taxon>
        <taxon>Mycobacteriaceae</taxon>
        <taxon>Mycobacterium</taxon>
        <taxon>Mycobacterium avium complex (MAC)</taxon>
    </lineage>
</organism>
<dbReference type="RefSeq" id="WP_095795287.1">
    <property type="nucleotide sequence ID" value="NZ_NSFD01000058.1"/>
</dbReference>
<feature type="transmembrane region" description="Helical" evidence="1">
    <location>
        <begin position="42"/>
        <end position="62"/>
    </location>
</feature>
<keyword evidence="1" id="KW-1133">Transmembrane helix</keyword>
<name>A0A2A2ZB05_MYCAV</name>
<protein>
    <submittedName>
        <fullName evidence="2">Uncharacterized protein</fullName>
    </submittedName>
</protein>
<comment type="caution">
    <text evidence="2">The sequence shown here is derived from an EMBL/GenBank/DDBJ whole genome shotgun (WGS) entry which is preliminary data.</text>
</comment>
<accession>A0A2A2ZB05</accession>
<evidence type="ECO:0000313" key="2">
    <source>
        <dbReference type="EMBL" id="PBA23644.1"/>
    </source>
</evidence>
<dbReference type="AlphaFoldDB" id="A0A2A2ZB05"/>
<feature type="transmembrane region" description="Helical" evidence="1">
    <location>
        <begin position="17"/>
        <end position="35"/>
    </location>
</feature>
<keyword evidence="1" id="KW-0472">Membrane</keyword>
<dbReference type="EMBL" id="NSFD01000058">
    <property type="protein sequence ID" value="PBA23644.1"/>
    <property type="molecule type" value="Genomic_DNA"/>
</dbReference>
<keyword evidence="1" id="KW-0812">Transmembrane</keyword>
<gene>
    <name evidence="2" type="ORF">CKJ66_27410</name>
</gene>
<reference evidence="2 3" key="1">
    <citation type="submission" date="2017-08" db="EMBL/GenBank/DDBJ databases">
        <title>Phylogenetic analysis of Mycobacterium avium complex whole genomes.</title>
        <authorList>
            <person name="Caverly L.J."/>
            <person name="Spilker T."/>
            <person name="Lipuma J."/>
        </authorList>
    </citation>
    <scope>NUCLEOTIDE SEQUENCE [LARGE SCALE GENOMIC DNA]</scope>
    <source>
        <strain evidence="2 3">FLAC0165</strain>
    </source>
</reference>